<keyword evidence="1" id="KW-0175">Coiled coil</keyword>
<evidence type="ECO:0000256" key="1">
    <source>
        <dbReference type="SAM" id="Coils"/>
    </source>
</evidence>
<keyword evidence="5" id="KW-1185">Reference proteome</keyword>
<feature type="transmembrane region" description="Helical" evidence="2">
    <location>
        <begin position="20"/>
        <end position="42"/>
    </location>
</feature>
<dbReference type="STRING" id="93064.BRX40_13735"/>
<keyword evidence="2" id="KW-0812">Transmembrane</keyword>
<gene>
    <name evidence="3" type="ORF">BRX40_13735</name>
    <name evidence="4" type="ORF">CA257_21135</name>
</gene>
<reference evidence="4 6" key="3">
    <citation type="submission" date="2018-07" db="EMBL/GenBank/DDBJ databases">
        <title>Genomic and Epidemiologic Investigation of an Indolent Hospital Outbreak.</title>
        <authorList>
            <person name="Johnson R.C."/>
            <person name="Deming C."/>
            <person name="Conlan S."/>
            <person name="Zellmer C.J."/>
            <person name="Michelin A.V."/>
            <person name="Lee-Lin S."/>
            <person name="Thomas P.J."/>
            <person name="Park M."/>
            <person name="Weingarten R.A."/>
            <person name="Less J."/>
            <person name="Dekker J.P."/>
            <person name="Frank K.M."/>
            <person name="Musser K.A."/>
            <person name="Mcquiston J.R."/>
            <person name="Henderson D.K."/>
            <person name="Lau A.F."/>
            <person name="Palmore T.N."/>
            <person name="Segre J.A."/>
        </authorList>
    </citation>
    <scope>NUCLEOTIDE SEQUENCE [LARGE SCALE GENOMIC DNA]</scope>
    <source>
        <strain evidence="4 6">SK-NIH.Env10_0317</strain>
    </source>
</reference>
<dbReference type="EMBL" id="QQWO01000026">
    <property type="protein sequence ID" value="RSU99158.1"/>
    <property type="molecule type" value="Genomic_DNA"/>
</dbReference>
<dbReference type="EMBL" id="CP018820">
    <property type="protein sequence ID" value="APR53348.1"/>
    <property type="molecule type" value="Genomic_DNA"/>
</dbReference>
<accession>A0A1L6JBP5</accession>
<feature type="transmembrane region" description="Helical" evidence="2">
    <location>
        <begin position="63"/>
        <end position="89"/>
    </location>
</feature>
<dbReference type="AlphaFoldDB" id="A0A1L6JBP5"/>
<evidence type="ECO:0000313" key="3">
    <source>
        <dbReference type="EMBL" id="APR53348.1"/>
    </source>
</evidence>
<reference evidence="3" key="1">
    <citation type="submission" date="2016-12" db="EMBL/GenBank/DDBJ databases">
        <title>Whole genome sequencing of Sphingomonas koreensis.</title>
        <authorList>
            <person name="Conlan S."/>
            <person name="Thomas P.J."/>
            <person name="Mullikin J."/>
            <person name="Palmore T.N."/>
            <person name="Frank K.M."/>
            <person name="Segre J.A."/>
        </authorList>
    </citation>
    <scope>NUCLEOTIDE SEQUENCE</scope>
    <source>
        <strain evidence="3">ABOJV</strain>
    </source>
</reference>
<feature type="coiled-coil region" evidence="1">
    <location>
        <begin position="175"/>
        <end position="202"/>
    </location>
</feature>
<evidence type="ECO:0000313" key="4">
    <source>
        <dbReference type="EMBL" id="RSU99158.1"/>
    </source>
</evidence>
<dbReference type="KEGG" id="skr:BRX40_13735"/>
<reference evidence="5" key="2">
    <citation type="submission" date="2016-12" db="EMBL/GenBank/DDBJ databases">
        <title>Whole genome sequencing of Sphingomonas sp. ABOJV.</title>
        <authorList>
            <person name="Conlan S."/>
            <person name="Thomas P.J."/>
            <person name="Mullikin J."/>
            <person name="Palmore T.N."/>
            <person name="Frank K.M."/>
            <person name="Segre J.A."/>
        </authorList>
    </citation>
    <scope>NUCLEOTIDE SEQUENCE [LARGE SCALE GENOMIC DNA]</scope>
    <source>
        <strain evidence="5">ABOJV</strain>
    </source>
</reference>
<evidence type="ECO:0000256" key="2">
    <source>
        <dbReference type="SAM" id="Phobius"/>
    </source>
</evidence>
<dbReference type="Proteomes" id="UP000286681">
    <property type="component" value="Unassembled WGS sequence"/>
</dbReference>
<evidence type="ECO:0000313" key="5">
    <source>
        <dbReference type="Proteomes" id="UP000185161"/>
    </source>
</evidence>
<keyword evidence="2" id="KW-0472">Membrane</keyword>
<name>A0A1L6JBP5_9SPHN</name>
<feature type="transmembrane region" description="Helical" evidence="2">
    <location>
        <begin position="136"/>
        <end position="157"/>
    </location>
</feature>
<evidence type="ECO:0000313" key="6">
    <source>
        <dbReference type="Proteomes" id="UP000286681"/>
    </source>
</evidence>
<protein>
    <submittedName>
        <fullName evidence="3">Uncharacterized protein</fullName>
    </submittedName>
</protein>
<sequence length="204" mass="20788">MGVVGMTNAAARPDGRNLMAWGWVGLVVGVLATIVGFMLPVFTDPGSAGAPPYVPPTIPEINVWKWPVTWFGIGSTNIGVLLVLAGYIVHAVSLVPGSSPSSPPESMAPESAVARTATAPAASEEVQNDDADSSTIRTLIIGAVVVVVLAAALMIGAGRSREVPVHSALPEDNAIMALEQSADALAAEAAEARNEADAVLDAAE</sequence>
<proteinExistence type="predicted"/>
<organism evidence="3 5">
    <name type="scientific">Sphingomonas koreensis</name>
    <dbReference type="NCBI Taxonomy" id="93064"/>
    <lineage>
        <taxon>Bacteria</taxon>
        <taxon>Pseudomonadati</taxon>
        <taxon>Pseudomonadota</taxon>
        <taxon>Alphaproteobacteria</taxon>
        <taxon>Sphingomonadales</taxon>
        <taxon>Sphingomonadaceae</taxon>
        <taxon>Sphingomonas</taxon>
    </lineage>
</organism>
<dbReference type="Proteomes" id="UP000185161">
    <property type="component" value="Chromosome"/>
</dbReference>
<keyword evidence="2" id="KW-1133">Transmembrane helix</keyword>